<dbReference type="HOGENOM" id="CLU_115699_0_0_2"/>
<dbReference type="Pfam" id="PF01986">
    <property type="entry name" value="DUF123"/>
    <property type="match status" value="1"/>
</dbReference>
<dbReference type="InterPro" id="IPR002837">
    <property type="entry name" value="DUF123"/>
</dbReference>
<gene>
    <name evidence="1" type="ordered locus">Igag_1454</name>
</gene>
<organism evidence="1 2">
    <name type="scientific">Ignisphaera aggregans (strain DSM 17230 / JCM 13409 / AQ1.S1)</name>
    <dbReference type="NCBI Taxonomy" id="583356"/>
    <lineage>
        <taxon>Archaea</taxon>
        <taxon>Thermoproteota</taxon>
        <taxon>Thermoprotei</taxon>
        <taxon>Desulfurococcales</taxon>
        <taxon>Desulfurococcaceae</taxon>
        <taxon>Ignisphaera</taxon>
    </lineage>
</organism>
<protein>
    <recommendedName>
        <fullName evidence="3">GIY-YIG nuclease family protein</fullName>
    </recommendedName>
</protein>
<keyword evidence="2" id="KW-1185">Reference proteome</keyword>
<dbReference type="AlphaFoldDB" id="E0SQK0"/>
<dbReference type="EMBL" id="CP002098">
    <property type="protein sequence ID" value="ADM28256.1"/>
    <property type="molecule type" value="Genomic_DNA"/>
</dbReference>
<dbReference type="PANTHER" id="PTHR37460:SF1">
    <property type="entry name" value="ENDONUCLEASE III"/>
    <property type="match status" value="1"/>
</dbReference>
<reference evidence="1 2" key="1">
    <citation type="journal article" date="2010" name="Stand. Genomic Sci.">
        <title>Complete genome sequence of Ignisphaera aggregans type strain (AQ1.S1).</title>
        <authorList>
            <person name="Goker M."/>
            <person name="Held B."/>
            <person name="Lapidus A."/>
            <person name="Nolan M."/>
            <person name="Spring S."/>
            <person name="Yasawong M."/>
            <person name="Lucas S."/>
            <person name="Glavina Del Rio T."/>
            <person name="Tice H."/>
            <person name="Cheng J.F."/>
            <person name="Goodwin L."/>
            <person name="Tapia R."/>
            <person name="Pitluck S."/>
            <person name="Liolios K."/>
            <person name="Ivanova N."/>
            <person name="Mavromatis K."/>
            <person name="Mikhailova N."/>
            <person name="Pati A."/>
            <person name="Chen A."/>
            <person name="Palaniappan K."/>
            <person name="Brambilla E."/>
            <person name="Land M."/>
            <person name="Hauser L."/>
            <person name="Chang Y.J."/>
            <person name="Jeffries C.D."/>
            <person name="Brettin T."/>
            <person name="Detter J.C."/>
            <person name="Han C."/>
            <person name="Rohde M."/>
            <person name="Sikorski J."/>
            <person name="Woyke T."/>
            <person name="Bristow J."/>
            <person name="Eisen J.A."/>
            <person name="Markowitz V."/>
            <person name="Hugenholtz P."/>
            <person name="Kyrpides N.C."/>
            <person name="Klenk H.P."/>
        </authorList>
    </citation>
    <scope>NUCLEOTIDE SEQUENCE [LARGE SCALE GENOMIC DNA]</scope>
    <source>
        <strain evidence="2">DSM 17230 / JCM 13409 / AQ1.S1</strain>
    </source>
</reference>
<dbReference type="BioCyc" id="IAGG583356:GHAH-1443-MONOMER"/>
<evidence type="ECO:0008006" key="3">
    <source>
        <dbReference type="Google" id="ProtNLM"/>
    </source>
</evidence>
<dbReference type="KEGG" id="iag:Igag_1454"/>
<sequence length="205" mass="23642">MGRRPNSERNEKICTSRSMNFLEETLTIKNKEEIRYWSRNAMNGTDIDLPSEKGIYTLILFIKEAIEISVGSLGVISFTPGYYIYIGSAKNFGGLKSRVTRHFNKSKRRKFWHIDYLTASQHVEIIGVIYSTITNSTEIDYESILANNVLNNECFTIACPRFGASDKRRDVSHLYKCICHINRCINNVVSLFYSIGLNPRTIFRF</sequence>
<dbReference type="Proteomes" id="UP000001304">
    <property type="component" value="Chromosome"/>
</dbReference>
<proteinExistence type="predicted"/>
<accession>E0SQK0</accession>
<dbReference type="PANTHER" id="PTHR37460">
    <property type="entry name" value="ENDONUCLEASE III"/>
    <property type="match status" value="1"/>
</dbReference>
<dbReference type="STRING" id="583356.Igag_1454"/>
<name>E0SQK0_IGNAA</name>
<dbReference type="CDD" id="cd10441">
    <property type="entry name" value="GIY-YIG_COG1833"/>
    <property type="match status" value="1"/>
</dbReference>
<evidence type="ECO:0000313" key="1">
    <source>
        <dbReference type="EMBL" id="ADM28256.1"/>
    </source>
</evidence>
<evidence type="ECO:0000313" key="2">
    <source>
        <dbReference type="Proteomes" id="UP000001304"/>
    </source>
</evidence>